<dbReference type="GO" id="GO:0004601">
    <property type="term" value="F:peroxidase activity"/>
    <property type="evidence" value="ECO:0007669"/>
    <property type="project" value="UniProtKB-KW"/>
</dbReference>
<evidence type="ECO:0000313" key="5">
    <source>
        <dbReference type="EMBL" id="NMP21053.1"/>
    </source>
</evidence>
<accession>A0A7Y0L0J4</accession>
<feature type="domain" description="Thioredoxin" evidence="4">
    <location>
        <begin position="1"/>
        <end position="104"/>
    </location>
</feature>
<protein>
    <submittedName>
        <fullName evidence="5">Redoxin domain-containing protein</fullName>
    </submittedName>
</protein>
<keyword evidence="6" id="KW-1185">Reference proteome</keyword>
<proteinExistence type="predicted"/>
<dbReference type="SUPFAM" id="SSF52833">
    <property type="entry name" value="Thioredoxin-like"/>
    <property type="match status" value="1"/>
</dbReference>
<dbReference type="InterPro" id="IPR050455">
    <property type="entry name" value="Tpx_Peroxidase_subfamily"/>
</dbReference>
<dbReference type="PANTHER" id="PTHR43110:SF1">
    <property type="entry name" value="THIOL PEROXIDASE"/>
    <property type="match status" value="1"/>
</dbReference>
<evidence type="ECO:0000259" key="4">
    <source>
        <dbReference type="PROSITE" id="PS51352"/>
    </source>
</evidence>
<dbReference type="Pfam" id="PF00578">
    <property type="entry name" value="AhpC-TSA"/>
    <property type="match status" value="1"/>
</dbReference>
<reference evidence="5 6" key="1">
    <citation type="submission" date="2020-04" db="EMBL/GenBank/DDBJ databases">
        <authorList>
            <person name="Zhang R."/>
            <person name="Schippers A."/>
        </authorList>
    </citation>
    <scope>NUCLEOTIDE SEQUENCE [LARGE SCALE GENOMIC DNA]</scope>
    <source>
        <strain evidence="5 6">DSM 109850</strain>
    </source>
</reference>
<dbReference type="AlphaFoldDB" id="A0A7Y0L0J4"/>
<dbReference type="InterPro" id="IPR013766">
    <property type="entry name" value="Thioredoxin_domain"/>
</dbReference>
<dbReference type="InterPro" id="IPR036249">
    <property type="entry name" value="Thioredoxin-like_sf"/>
</dbReference>
<evidence type="ECO:0000256" key="2">
    <source>
        <dbReference type="ARBA" id="ARBA00022862"/>
    </source>
</evidence>
<dbReference type="PROSITE" id="PS51352">
    <property type="entry name" value="THIOREDOXIN_2"/>
    <property type="match status" value="1"/>
</dbReference>
<evidence type="ECO:0000313" key="6">
    <source>
        <dbReference type="Proteomes" id="UP000533476"/>
    </source>
</evidence>
<name>A0A7Y0L0J4_9FIRM</name>
<keyword evidence="2" id="KW-0049">Antioxidant</keyword>
<dbReference type="PANTHER" id="PTHR43110">
    <property type="entry name" value="THIOL PEROXIDASE"/>
    <property type="match status" value="1"/>
</dbReference>
<evidence type="ECO:0000256" key="1">
    <source>
        <dbReference type="ARBA" id="ARBA00022559"/>
    </source>
</evidence>
<sequence length="104" mass="11523">MPAFNRALPEFNRLNAQVLGISVDSEPTNTAWMESLGGLDYPLLSDFWPHGEVLKKYGLLRSEGYAERAVIVIDKEGVIRYIDVHNIAEAPDPQEAIKALEGLA</sequence>
<keyword evidence="1" id="KW-0575">Peroxidase</keyword>
<dbReference type="Gene3D" id="3.40.30.10">
    <property type="entry name" value="Glutaredoxin"/>
    <property type="match status" value="1"/>
</dbReference>
<keyword evidence="1" id="KW-0560">Oxidoreductase</keyword>
<evidence type="ECO:0000256" key="3">
    <source>
        <dbReference type="ARBA" id="ARBA00023284"/>
    </source>
</evidence>
<organism evidence="5 6">
    <name type="scientific">Sulfobacillus harzensis</name>
    <dbReference type="NCBI Taxonomy" id="2729629"/>
    <lineage>
        <taxon>Bacteria</taxon>
        <taxon>Bacillati</taxon>
        <taxon>Bacillota</taxon>
        <taxon>Clostridia</taxon>
        <taxon>Eubacteriales</taxon>
        <taxon>Clostridiales Family XVII. Incertae Sedis</taxon>
        <taxon>Sulfobacillus</taxon>
    </lineage>
</organism>
<dbReference type="Proteomes" id="UP000533476">
    <property type="component" value="Unassembled WGS sequence"/>
</dbReference>
<dbReference type="EMBL" id="JABBVZ010000003">
    <property type="protein sequence ID" value="NMP21053.1"/>
    <property type="molecule type" value="Genomic_DNA"/>
</dbReference>
<comment type="caution">
    <text evidence="5">The sequence shown here is derived from an EMBL/GenBank/DDBJ whole genome shotgun (WGS) entry which is preliminary data.</text>
</comment>
<dbReference type="InterPro" id="IPR000866">
    <property type="entry name" value="AhpC/TSA"/>
</dbReference>
<keyword evidence="3" id="KW-0676">Redox-active center</keyword>
<gene>
    <name evidence="5" type="ORF">HIJ39_01610</name>
</gene>